<protein>
    <recommendedName>
        <fullName evidence="14 15">Biotin synthase</fullName>
        <ecNumber evidence="3 15">2.8.1.6</ecNumber>
    </recommendedName>
</protein>
<keyword evidence="7 15" id="KW-0001">2Fe-2S</keyword>
<dbReference type="GO" id="GO:0004076">
    <property type="term" value="F:biotin synthase activity"/>
    <property type="evidence" value="ECO:0007669"/>
    <property type="project" value="UniProtKB-UniRule"/>
</dbReference>
<name>A0A7T4MVC9_9MICC</name>
<evidence type="ECO:0000256" key="10">
    <source>
        <dbReference type="ARBA" id="ARBA00023004"/>
    </source>
</evidence>
<dbReference type="SFLD" id="SFLDS00029">
    <property type="entry name" value="Radical_SAM"/>
    <property type="match status" value="1"/>
</dbReference>
<keyword evidence="10 15" id="KW-0408">Iron</keyword>
<dbReference type="EC" id="2.8.1.6" evidence="3 15"/>
<dbReference type="Pfam" id="PF06968">
    <property type="entry name" value="BATS"/>
    <property type="match status" value="1"/>
</dbReference>
<accession>A0A7T4MVC9</accession>
<organism evidence="18 19">
    <name type="scientific">Rothia kristinae</name>
    <dbReference type="NCBI Taxonomy" id="37923"/>
    <lineage>
        <taxon>Bacteria</taxon>
        <taxon>Bacillati</taxon>
        <taxon>Actinomycetota</taxon>
        <taxon>Actinomycetes</taxon>
        <taxon>Micrococcales</taxon>
        <taxon>Micrococcaceae</taxon>
        <taxon>Rothia</taxon>
    </lineage>
</organism>
<dbReference type="RefSeq" id="WP_198491068.1">
    <property type="nucleotide sequence ID" value="NZ_CP066078.1"/>
</dbReference>
<evidence type="ECO:0000256" key="11">
    <source>
        <dbReference type="ARBA" id="ARBA00023014"/>
    </source>
</evidence>
<dbReference type="EMBL" id="CP066078">
    <property type="protein sequence ID" value="QQC60316.1"/>
    <property type="molecule type" value="Genomic_DNA"/>
</dbReference>
<dbReference type="SMART" id="SM00729">
    <property type="entry name" value="Elp3"/>
    <property type="match status" value="1"/>
</dbReference>
<dbReference type="NCBIfam" id="TIGR00433">
    <property type="entry name" value="bioB"/>
    <property type="match status" value="1"/>
</dbReference>
<dbReference type="InterPro" id="IPR002684">
    <property type="entry name" value="Biotin_synth/BioAB"/>
</dbReference>
<dbReference type="PANTHER" id="PTHR22976">
    <property type="entry name" value="BIOTIN SYNTHASE"/>
    <property type="match status" value="1"/>
</dbReference>
<dbReference type="FunFam" id="3.20.20.70:FF:000026">
    <property type="entry name" value="Biotin synthase"/>
    <property type="match status" value="1"/>
</dbReference>
<feature type="binding site" evidence="15">
    <location>
        <position position="203"/>
    </location>
    <ligand>
        <name>[2Fe-2S] cluster</name>
        <dbReference type="ChEBI" id="CHEBI:190135"/>
    </ligand>
</feature>
<proteinExistence type="inferred from homology"/>
<evidence type="ECO:0000256" key="5">
    <source>
        <dbReference type="ARBA" id="ARBA00022679"/>
    </source>
</evidence>
<reference evidence="18 19" key="1">
    <citation type="submission" date="2020-12" db="EMBL/GenBank/DDBJ databases">
        <title>FDA dAtabase for Regulatory Grade micrObial Sequences (FDA-ARGOS): Supporting development and validation of Infectious Disease Dx tests.</title>
        <authorList>
            <person name="Sproer C."/>
            <person name="Gronow S."/>
            <person name="Severitt S."/>
            <person name="Schroder I."/>
            <person name="Tallon L."/>
            <person name="Sadzewicz L."/>
            <person name="Zhao X."/>
            <person name="Boylan J."/>
            <person name="Ott S."/>
            <person name="Bowen H."/>
            <person name="Vavikolanu K."/>
            <person name="Mehta A."/>
            <person name="Aluvathingal J."/>
            <person name="Nadendla S."/>
            <person name="Lowell S."/>
            <person name="Myers T."/>
            <person name="Yan Y."/>
            <person name="Sichtig H."/>
        </authorList>
    </citation>
    <scope>NUCLEOTIDE SEQUENCE [LARGE SCALE GENOMIC DNA]</scope>
    <source>
        <strain evidence="18 19">FDAARGOS_1001</strain>
    </source>
</reference>
<keyword evidence="11 15" id="KW-0411">Iron-sulfur</keyword>
<keyword evidence="4 15" id="KW-0004">4Fe-4S</keyword>
<dbReference type="HAMAP" id="MF_01694">
    <property type="entry name" value="BioB"/>
    <property type="match status" value="1"/>
</dbReference>
<evidence type="ECO:0000256" key="7">
    <source>
        <dbReference type="ARBA" id="ARBA00022714"/>
    </source>
</evidence>
<dbReference type="InterPro" id="IPR006638">
    <property type="entry name" value="Elp3/MiaA/NifB-like_rSAM"/>
</dbReference>
<dbReference type="InterPro" id="IPR058240">
    <property type="entry name" value="rSAM_sf"/>
</dbReference>
<dbReference type="GO" id="GO:0051539">
    <property type="term" value="F:4 iron, 4 sulfur cluster binding"/>
    <property type="evidence" value="ECO:0007669"/>
    <property type="project" value="UniProtKB-KW"/>
</dbReference>
<feature type="binding site" evidence="15">
    <location>
        <position position="110"/>
    </location>
    <ligand>
        <name>[2Fe-2S] cluster</name>
        <dbReference type="ChEBI" id="CHEBI:190135"/>
    </ligand>
</feature>
<evidence type="ECO:0000256" key="16">
    <source>
        <dbReference type="SAM" id="MobiDB-lite"/>
    </source>
</evidence>
<dbReference type="UniPathway" id="UPA00078">
    <property type="reaction ID" value="UER00162"/>
</dbReference>
<evidence type="ECO:0000256" key="3">
    <source>
        <dbReference type="ARBA" id="ARBA00012236"/>
    </source>
</evidence>
<feature type="binding site" evidence="15">
    <location>
        <position position="70"/>
    </location>
    <ligand>
        <name>[4Fe-4S] cluster</name>
        <dbReference type="ChEBI" id="CHEBI:49883"/>
        <note>4Fe-4S-S-AdoMet</note>
    </ligand>
</feature>
<dbReference type="Proteomes" id="UP000595221">
    <property type="component" value="Chromosome"/>
</dbReference>
<dbReference type="GO" id="GO:0051537">
    <property type="term" value="F:2 iron, 2 sulfur cluster binding"/>
    <property type="evidence" value="ECO:0007669"/>
    <property type="project" value="UniProtKB-KW"/>
</dbReference>
<dbReference type="Pfam" id="PF04055">
    <property type="entry name" value="Radical_SAM"/>
    <property type="match status" value="1"/>
</dbReference>
<evidence type="ECO:0000313" key="19">
    <source>
        <dbReference type="Proteomes" id="UP000595221"/>
    </source>
</evidence>
<dbReference type="GO" id="GO:0005506">
    <property type="term" value="F:iron ion binding"/>
    <property type="evidence" value="ECO:0007669"/>
    <property type="project" value="UniProtKB-UniRule"/>
</dbReference>
<keyword evidence="5 15" id="KW-0808">Transferase</keyword>
<dbReference type="AlphaFoldDB" id="A0A7T4MVC9"/>
<comment type="subunit">
    <text evidence="2 15">Homodimer.</text>
</comment>
<comment type="catalytic activity">
    <reaction evidence="12 15">
        <text>(4R,5S)-dethiobiotin + (sulfur carrier)-SH + 2 reduced [2Fe-2S]-[ferredoxin] + 2 S-adenosyl-L-methionine = (sulfur carrier)-H + biotin + 2 5'-deoxyadenosine + 2 L-methionine + 2 oxidized [2Fe-2S]-[ferredoxin]</text>
        <dbReference type="Rhea" id="RHEA:22060"/>
        <dbReference type="Rhea" id="RHEA-COMP:10000"/>
        <dbReference type="Rhea" id="RHEA-COMP:10001"/>
        <dbReference type="Rhea" id="RHEA-COMP:14737"/>
        <dbReference type="Rhea" id="RHEA-COMP:14739"/>
        <dbReference type="ChEBI" id="CHEBI:17319"/>
        <dbReference type="ChEBI" id="CHEBI:29917"/>
        <dbReference type="ChEBI" id="CHEBI:33737"/>
        <dbReference type="ChEBI" id="CHEBI:33738"/>
        <dbReference type="ChEBI" id="CHEBI:57586"/>
        <dbReference type="ChEBI" id="CHEBI:57844"/>
        <dbReference type="ChEBI" id="CHEBI:59789"/>
        <dbReference type="ChEBI" id="CHEBI:64428"/>
        <dbReference type="ChEBI" id="CHEBI:149473"/>
        <dbReference type="EC" id="2.8.1.6"/>
    </reaction>
</comment>
<feature type="binding site" evidence="15">
    <location>
        <position position="273"/>
    </location>
    <ligand>
        <name>[2Fe-2S] cluster</name>
        <dbReference type="ChEBI" id="CHEBI:190135"/>
    </ligand>
</feature>
<dbReference type="PANTHER" id="PTHR22976:SF2">
    <property type="entry name" value="BIOTIN SYNTHASE, MITOCHONDRIAL"/>
    <property type="match status" value="1"/>
</dbReference>
<evidence type="ECO:0000256" key="14">
    <source>
        <dbReference type="ARBA" id="ARBA00070199"/>
    </source>
</evidence>
<feature type="binding site" evidence="15">
    <location>
        <position position="66"/>
    </location>
    <ligand>
        <name>[4Fe-4S] cluster</name>
        <dbReference type="ChEBI" id="CHEBI:49883"/>
        <note>4Fe-4S-S-AdoMet</note>
    </ligand>
</feature>
<comment type="cofactor">
    <cofactor evidence="15">
        <name>[4Fe-4S] cluster</name>
        <dbReference type="ChEBI" id="CHEBI:49883"/>
    </cofactor>
    <text evidence="15">Binds 1 [4Fe-4S] cluster. The cluster is coordinated with 3 cysteines and an exchangeable S-adenosyl-L-methionine.</text>
</comment>
<keyword evidence="9 15" id="KW-0093">Biotin biosynthesis</keyword>
<comment type="pathway">
    <text evidence="1 15">Cofactor biosynthesis; biotin biosynthesis; biotin from 7,8-diaminononanoate: step 2/2.</text>
</comment>
<dbReference type="InterPro" id="IPR010722">
    <property type="entry name" value="BATS_dom"/>
</dbReference>
<evidence type="ECO:0000313" key="18">
    <source>
        <dbReference type="EMBL" id="QQC60316.1"/>
    </source>
</evidence>
<evidence type="ECO:0000256" key="2">
    <source>
        <dbReference type="ARBA" id="ARBA00011738"/>
    </source>
</evidence>
<dbReference type="SFLD" id="SFLDG01278">
    <property type="entry name" value="biotin_synthase_like"/>
    <property type="match status" value="1"/>
</dbReference>
<evidence type="ECO:0000256" key="8">
    <source>
        <dbReference type="ARBA" id="ARBA00022723"/>
    </source>
</evidence>
<evidence type="ECO:0000256" key="4">
    <source>
        <dbReference type="ARBA" id="ARBA00022485"/>
    </source>
</evidence>
<dbReference type="GO" id="GO:0009102">
    <property type="term" value="P:biotin biosynthetic process"/>
    <property type="evidence" value="ECO:0007669"/>
    <property type="project" value="UniProtKB-UniRule"/>
</dbReference>
<dbReference type="SFLD" id="SFLDG01060">
    <property type="entry name" value="BATS_domain_containing"/>
    <property type="match status" value="1"/>
</dbReference>
<evidence type="ECO:0000256" key="13">
    <source>
        <dbReference type="ARBA" id="ARBA00057568"/>
    </source>
</evidence>
<evidence type="ECO:0000256" key="12">
    <source>
        <dbReference type="ARBA" id="ARBA00051157"/>
    </source>
</evidence>
<dbReference type="SUPFAM" id="SSF102114">
    <property type="entry name" value="Radical SAM enzymes"/>
    <property type="match status" value="1"/>
</dbReference>
<evidence type="ECO:0000256" key="9">
    <source>
        <dbReference type="ARBA" id="ARBA00022756"/>
    </source>
</evidence>
<evidence type="ECO:0000256" key="1">
    <source>
        <dbReference type="ARBA" id="ARBA00004942"/>
    </source>
</evidence>
<evidence type="ECO:0000256" key="15">
    <source>
        <dbReference type="HAMAP-Rule" id="MF_01694"/>
    </source>
</evidence>
<feature type="binding site" evidence="15">
    <location>
        <position position="143"/>
    </location>
    <ligand>
        <name>[2Fe-2S] cluster</name>
        <dbReference type="ChEBI" id="CHEBI:190135"/>
    </ligand>
</feature>
<feature type="region of interest" description="Disordered" evidence="16">
    <location>
        <begin position="369"/>
        <end position="470"/>
    </location>
</feature>
<dbReference type="PROSITE" id="PS51918">
    <property type="entry name" value="RADICAL_SAM"/>
    <property type="match status" value="1"/>
</dbReference>
<feature type="domain" description="Radical SAM core" evidence="17">
    <location>
        <begin position="51"/>
        <end position="278"/>
    </location>
</feature>
<evidence type="ECO:0000256" key="6">
    <source>
        <dbReference type="ARBA" id="ARBA00022691"/>
    </source>
</evidence>
<gene>
    <name evidence="15 18" type="primary">bioB</name>
    <name evidence="18" type="ORF">I6H58_05235</name>
</gene>
<comment type="cofactor">
    <cofactor evidence="15">
        <name>[2Fe-2S] cluster</name>
        <dbReference type="ChEBI" id="CHEBI:190135"/>
    </cofactor>
    <text evidence="15">Binds 1 [2Fe-2S] cluster. The cluster is coordinated with 3 cysteines and 1 arginine.</text>
</comment>
<feature type="binding site" evidence="15">
    <location>
        <position position="73"/>
    </location>
    <ligand>
        <name>[4Fe-4S] cluster</name>
        <dbReference type="ChEBI" id="CHEBI:49883"/>
        <note>4Fe-4S-S-AdoMet</note>
    </ligand>
</feature>
<keyword evidence="6 15" id="KW-0949">S-adenosyl-L-methionine</keyword>
<feature type="compositionally biased region" description="Low complexity" evidence="16">
    <location>
        <begin position="392"/>
        <end position="441"/>
    </location>
</feature>
<keyword evidence="8 15" id="KW-0479">Metal-binding</keyword>
<comment type="similarity">
    <text evidence="15">Belongs to the radical SAM superfamily. Biotin synthase family.</text>
</comment>
<dbReference type="SMART" id="SM00876">
    <property type="entry name" value="BATS"/>
    <property type="match status" value="1"/>
</dbReference>
<dbReference type="InterPro" id="IPR007197">
    <property type="entry name" value="rSAM"/>
</dbReference>
<dbReference type="Gene3D" id="3.20.20.70">
    <property type="entry name" value="Aldolase class I"/>
    <property type="match status" value="1"/>
</dbReference>
<comment type="function">
    <text evidence="13 15">Catalyzes the conversion of dethiobiotin (DTB) to biotin by the insertion of a sulfur atom into dethiobiotin via a radical-based mechanism.</text>
</comment>
<sequence length="470" mass="49016">MFKTFGDLADSVLAGTPADRESALAVLASEDDALLDLVAAASRVRRRHFGTSVKVNYLVNLKSGLCPEDCGYCSQRLGSEAEILKYSWLPTEEAKRQAEFGLAGGASRVCLVASGRGPSHRDVGRVAEMTEAIKAANPQTEVCACLGILKEGQAERLRRAGVDAYNHNLNTAPSHYEQICSSHTFQDRVDTVDSARSAGLSPCSGLIVGMGESDEQLVEAVEALREVDSDSIPVNFLIPFDGTPLEGTWELSPQRCLRILCMVRLMCPDRELRIAGGRELHLRSLQPLSLHVANSLFLGDYLTSEGQAAEDDLDMIVDGGFQIVGQEDAAALRDRLRAHRAAHRAAMDGGSTFGESGAEAGAGLPPCAGGGCSSGGQRSEDPRTEAPQVRLGADTAPGAPVPAAVGVDADAPAGADAAPASAPAAAPAPAAQTAGVGVGTVRHGLRDEAGRPLVPTIRRRGAGTDALPNA</sequence>
<dbReference type="CDD" id="cd01335">
    <property type="entry name" value="Radical_SAM"/>
    <property type="match status" value="1"/>
</dbReference>
<dbReference type="InterPro" id="IPR013785">
    <property type="entry name" value="Aldolase_TIM"/>
</dbReference>
<evidence type="ECO:0000259" key="17">
    <source>
        <dbReference type="PROSITE" id="PS51918"/>
    </source>
</evidence>